<gene>
    <name evidence="2" type="ORF">HDID_LOCUS7797</name>
</gene>
<dbReference type="EMBL" id="UYSG01010981">
    <property type="protein sequence ID" value="VDL60115.1"/>
    <property type="molecule type" value="Genomic_DNA"/>
</dbReference>
<sequence length="443" mass="51293">MNIENISHNTTEKILQGPLLSQCLISKRYDTDDVNMKSGCELQDRLHNEELFLSSLLSEVHDGHTSAEADFKELSNSLQQHHSIDLLPYQWLYNCTLSTEVRMYLAENLLPTVVLGLEHVIREADHRGLCKSSKSETDSEEMEVRMDVNFNPLNRLAQFLMRNNPKYYNPIINTCRSPYAKAMQQVVDQLKKKLFLQSGTDLAKYTSDSESRKEKMEAEKKLKDQDLADKLRLIEPIFDCFRLVGKSTINSVIIQESVRSFMHIVMKMPLDLSSILDPIIYVENVEEKVDNYTLTEFMTYVMFYVQPLSMEAFWTFVDHMQKCGKEYQNQVNRNIKLDHVAEVSVGCDMETAGIDRQRLYEEFDRFAQEAAIEIQRNLVHSHDWRIQEYHLRHIESITKNEAVEETLSKSSTQINDAQLNISQISPANQDGQDDNEISNDNAT</sequence>
<proteinExistence type="predicted"/>
<dbReference type="PANTHER" id="PTHR46788">
    <property type="entry name" value="EF-HAND CALCIUM-BINDING DOMAIN-CONTAINING PROTEIN 5"/>
    <property type="match status" value="1"/>
</dbReference>
<evidence type="ECO:0000313" key="4">
    <source>
        <dbReference type="WBParaSite" id="HDID_0000779901-mRNA-1"/>
    </source>
</evidence>
<dbReference type="OrthoDB" id="199400at2759"/>
<organism evidence="4">
    <name type="scientific">Hymenolepis diminuta</name>
    <name type="common">Rat tapeworm</name>
    <dbReference type="NCBI Taxonomy" id="6216"/>
    <lineage>
        <taxon>Eukaryota</taxon>
        <taxon>Metazoa</taxon>
        <taxon>Spiralia</taxon>
        <taxon>Lophotrochozoa</taxon>
        <taxon>Platyhelminthes</taxon>
        <taxon>Cestoda</taxon>
        <taxon>Eucestoda</taxon>
        <taxon>Cyclophyllidea</taxon>
        <taxon>Hymenolepididae</taxon>
        <taxon>Hymenolepis</taxon>
    </lineage>
</organism>
<name>A0A0R3SRJ4_HYMDI</name>
<reference evidence="2 3" key="2">
    <citation type="submission" date="2018-11" db="EMBL/GenBank/DDBJ databases">
        <authorList>
            <consortium name="Pathogen Informatics"/>
        </authorList>
    </citation>
    <scope>NUCLEOTIDE SEQUENCE [LARGE SCALE GENOMIC DNA]</scope>
</reference>
<feature type="region of interest" description="Disordered" evidence="1">
    <location>
        <begin position="424"/>
        <end position="443"/>
    </location>
</feature>
<dbReference type="WBParaSite" id="HDID_0000779901-mRNA-1">
    <property type="protein sequence ID" value="HDID_0000779901-mRNA-1"/>
    <property type="gene ID" value="HDID_0000779901"/>
</dbReference>
<evidence type="ECO:0000256" key="1">
    <source>
        <dbReference type="SAM" id="MobiDB-lite"/>
    </source>
</evidence>
<dbReference type="Proteomes" id="UP000274504">
    <property type="component" value="Unassembled WGS sequence"/>
</dbReference>
<evidence type="ECO:0000313" key="2">
    <source>
        <dbReference type="EMBL" id="VDL60115.1"/>
    </source>
</evidence>
<dbReference type="PANTHER" id="PTHR46788:SF1">
    <property type="entry name" value="EF-HAND CALCIUM-BINDING DOMAIN-CONTAINING PROTEIN 5"/>
    <property type="match status" value="1"/>
</dbReference>
<dbReference type="AlphaFoldDB" id="A0A0R3SRJ4"/>
<dbReference type="STRING" id="6216.A0A0R3SRJ4"/>
<reference evidence="4" key="1">
    <citation type="submission" date="2017-02" db="UniProtKB">
        <authorList>
            <consortium name="WormBaseParasite"/>
        </authorList>
    </citation>
    <scope>IDENTIFICATION</scope>
</reference>
<evidence type="ECO:0000313" key="3">
    <source>
        <dbReference type="Proteomes" id="UP000274504"/>
    </source>
</evidence>
<protein>
    <submittedName>
        <fullName evidence="4">VPS9 domain-containing protein</fullName>
    </submittedName>
</protein>
<accession>A0A0R3SRJ4</accession>
<dbReference type="CDD" id="cd22968">
    <property type="entry name" value="DD_EFCAB5"/>
    <property type="match status" value="1"/>
</dbReference>